<feature type="domain" description="Ig-like" evidence="7">
    <location>
        <begin position="187"/>
        <end position="283"/>
    </location>
</feature>
<dbReference type="InterPro" id="IPR013783">
    <property type="entry name" value="Ig-like_fold"/>
</dbReference>
<dbReference type="PROSITE" id="PS50835">
    <property type="entry name" value="IG_LIKE"/>
    <property type="match status" value="1"/>
</dbReference>
<dbReference type="SUPFAM" id="SSF48726">
    <property type="entry name" value="Immunoglobulin"/>
    <property type="match status" value="1"/>
</dbReference>
<feature type="region of interest" description="Disordered" evidence="5">
    <location>
        <begin position="285"/>
        <end position="314"/>
    </location>
</feature>
<dbReference type="PANTHER" id="PTHR24366:SF96">
    <property type="entry name" value="LEUCINE RICH REPEAT CONTAINING 53"/>
    <property type="match status" value="1"/>
</dbReference>
<dbReference type="Pfam" id="PF07679">
    <property type="entry name" value="I-set"/>
    <property type="match status" value="1"/>
</dbReference>
<dbReference type="InterPro" id="IPR013098">
    <property type="entry name" value="Ig_I-set"/>
</dbReference>
<gene>
    <name evidence="8" type="ORF">Pcinc_041434</name>
</gene>
<feature type="region of interest" description="Disordered" evidence="5">
    <location>
        <begin position="502"/>
        <end position="531"/>
    </location>
</feature>
<accession>A0AAE1EHT0</accession>
<feature type="compositionally biased region" description="Low complexity" evidence="5">
    <location>
        <begin position="289"/>
        <end position="309"/>
    </location>
</feature>
<name>A0AAE1EHT0_PETCI</name>
<evidence type="ECO:0000256" key="5">
    <source>
        <dbReference type="SAM" id="MobiDB-lite"/>
    </source>
</evidence>
<sequence>MDRGIINLQKLFMRSCRIESIEPGSFNMLSNLVELDLSYNLLKKVPTRALVDLPRLLYLRLQHNALESIPVDAFAPVSGLIMLDLSYNQIHSLNINALRCLSGLRSIGLAGNTLQYLPYQLLVPLQELHALEIDNNPFVCNCRLRNLRQWMLTEKVSSTVSPVCAKPKRLAGSNWDTLEAEDFVCLPQATVRFPRVTKYENETVSLVCQISADVLVNVSWFGGKEPLRSFMGSKQRYQVQQQLTANRTSLISNLTISKLRSNDARSYRCVAENREGKSETRINLIVKTNKGYNSNKGSDGSKGSNSGDSNRLESDNSAMKGSYMTLALLGGLGMLVAILLLVSCIIHRRERVRKFKRQEEDREGRENNYTTIDRSIDRTKDRTMDRTMTIPSDRTATTTERLAAERALAASDRVIDRAIDRAMDRTTMDRATDRPIVSDRTIAAERALAASDRVIDRAIDRAMDRTMSADRTIASDRGIDRAIPASDRVIDRAIDRAMDRTTMDRATDRPIKRSGHASGRRKGLRSPYDSYWTPDGDIQGHYDALGYPMGPETMDTMPGSKMVMPELGYRDNYRFRSYELGFDRFKPDSDSHYLDSHYLDSHYLDSHYLDSHYLDSHYLDSH</sequence>
<feature type="transmembrane region" description="Helical" evidence="6">
    <location>
        <begin position="323"/>
        <end position="346"/>
    </location>
</feature>
<keyword evidence="4" id="KW-1015">Disulfide bond</keyword>
<evidence type="ECO:0000313" key="9">
    <source>
        <dbReference type="Proteomes" id="UP001286313"/>
    </source>
</evidence>
<evidence type="ECO:0000256" key="3">
    <source>
        <dbReference type="ARBA" id="ARBA00022737"/>
    </source>
</evidence>
<dbReference type="InterPro" id="IPR032675">
    <property type="entry name" value="LRR_dom_sf"/>
</dbReference>
<dbReference type="EMBL" id="JAWQEG010007652">
    <property type="protein sequence ID" value="KAK3851953.1"/>
    <property type="molecule type" value="Genomic_DNA"/>
</dbReference>
<keyword evidence="3" id="KW-0677">Repeat</keyword>
<reference evidence="8" key="1">
    <citation type="submission" date="2023-10" db="EMBL/GenBank/DDBJ databases">
        <title>Genome assemblies of two species of porcelain crab, Petrolisthes cinctipes and Petrolisthes manimaculis (Anomura: Porcellanidae).</title>
        <authorList>
            <person name="Angst P."/>
        </authorList>
    </citation>
    <scope>NUCLEOTIDE SEQUENCE</scope>
    <source>
        <strain evidence="8">PB745_01</strain>
        <tissue evidence="8">Gill</tissue>
    </source>
</reference>
<dbReference type="AlphaFoldDB" id="A0AAE1EHT0"/>
<dbReference type="InterPro" id="IPR036179">
    <property type="entry name" value="Ig-like_dom_sf"/>
</dbReference>
<dbReference type="Gene3D" id="2.60.40.10">
    <property type="entry name" value="Immunoglobulins"/>
    <property type="match status" value="1"/>
</dbReference>
<evidence type="ECO:0000256" key="6">
    <source>
        <dbReference type="SAM" id="Phobius"/>
    </source>
</evidence>
<dbReference type="SUPFAM" id="SSF52058">
    <property type="entry name" value="L domain-like"/>
    <property type="match status" value="1"/>
</dbReference>
<dbReference type="SMART" id="SM00082">
    <property type="entry name" value="LRRCT"/>
    <property type="match status" value="1"/>
</dbReference>
<dbReference type="InterPro" id="IPR000483">
    <property type="entry name" value="Cys-rich_flank_reg_C"/>
</dbReference>
<evidence type="ECO:0000256" key="4">
    <source>
        <dbReference type="ARBA" id="ARBA00023157"/>
    </source>
</evidence>
<dbReference type="Pfam" id="PF13855">
    <property type="entry name" value="LRR_8"/>
    <property type="match status" value="1"/>
</dbReference>
<dbReference type="SMART" id="SM00369">
    <property type="entry name" value="LRR_TYP"/>
    <property type="match status" value="5"/>
</dbReference>
<feature type="compositionally biased region" description="Basic residues" evidence="5">
    <location>
        <begin position="512"/>
        <end position="524"/>
    </location>
</feature>
<proteinExistence type="predicted"/>
<protein>
    <recommendedName>
        <fullName evidence="7">Ig-like domain-containing protein</fullName>
    </recommendedName>
</protein>
<evidence type="ECO:0000256" key="1">
    <source>
        <dbReference type="ARBA" id="ARBA00022614"/>
    </source>
</evidence>
<dbReference type="InterPro" id="IPR003591">
    <property type="entry name" value="Leu-rich_rpt_typical-subtyp"/>
</dbReference>
<keyword evidence="2" id="KW-0732">Signal</keyword>
<keyword evidence="6" id="KW-1133">Transmembrane helix</keyword>
<comment type="caution">
    <text evidence="8">The sequence shown here is derived from an EMBL/GenBank/DDBJ whole genome shotgun (WGS) entry which is preliminary data.</text>
</comment>
<evidence type="ECO:0000256" key="2">
    <source>
        <dbReference type="ARBA" id="ARBA00022729"/>
    </source>
</evidence>
<evidence type="ECO:0000313" key="8">
    <source>
        <dbReference type="EMBL" id="KAK3851953.1"/>
    </source>
</evidence>
<dbReference type="Gene3D" id="3.80.10.10">
    <property type="entry name" value="Ribonuclease Inhibitor"/>
    <property type="match status" value="1"/>
</dbReference>
<evidence type="ECO:0000259" key="7">
    <source>
        <dbReference type="PROSITE" id="PS50835"/>
    </source>
</evidence>
<organism evidence="8 9">
    <name type="scientific">Petrolisthes cinctipes</name>
    <name type="common">Flat porcelain crab</name>
    <dbReference type="NCBI Taxonomy" id="88211"/>
    <lineage>
        <taxon>Eukaryota</taxon>
        <taxon>Metazoa</taxon>
        <taxon>Ecdysozoa</taxon>
        <taxon>Arthropoda</taxon>
        <taxon>Crustacea</taxon>
        <taxon>Multicrustacea</taxon>
        <taxon>Malacostraca</taxon>
        <taxon>Eumalacostraca</taxon>
        <taxon>Eucarida</taxon>
        <taxon>Decapoda</taxon>
        <taxon>Pleocyemata</taxon>
        <taxon>Anomura</taxon>
        <taxon>Galatheoidea</taxon>
        <taxon>Porcellanidae</taxon>
        <taxon>Petrolisthes</taxon>
    </lineage>
</organism>
<dbReference type="PANTHER" id="PTHR24366">
    <property type="entry name" value="IG(IMMUNOGLOBULIN) AND LRR(LEUCINE RICH REPEAT) DOMAINS"/>
    <property type="match status" value="1"/>
</dbReference>
<dbReference type="InterPro" id="IPR003599">
    <property type="entry name" value="Ig_sub"/>
</dbReference>
<keyword evidence="6" id="KW-0472">Membrane</keyword>
<keyword evidence="1" id="KW-0433">Leucine-rich repeat</keyword>
<keyword evidence="6" id="KW-0812">Transmembrane</keyword>
<dbReference type="InterPro" id="IPR001611">
    <property type="entry name" value="Leu-rich_rpt"/>
</dbReference>
<keyword evidence="9" id="KW-1185">Reference proteome</keyword>
<dbReference type="Proteomes" id="UP001286313">
    <property type="component" value="Unassembled WGS sequence"/>
</dbReference>
<dbReference type="SMART" id="SM00409">
    <property type="entry name" value="IG"/>
    <property type="match status" value="1"/>
</dbReference>
<dbReference type="InterPro" id="IPR007110">
    <property type="entry name" value="Ig-like_dom"/>
</dbReference>
<feature type="compositionally biased region" description="Basic and acidic residues" evidence="5">
    <location>
        <begin position="502"/>
        <end position="511"/>
    </location>
</feature>